<feature type="compositionally biased region" description="Low complexity" evidence="9">
    <location>
        <begin position="89"/>
        <end position="100"/>
    </location>
</feature>
<feature type="compositionally biased region" description="Low complexity" evidence="9">
    <location>
        <begin position="170"/>
        <end position="198"/>
    </location>
</feature>
<feature type="compositionally biased region" description="Polar residues" evidence="9">
    <location>
        <begin position="1227"/>
        <end position="1236"/>
    </location>
</feature>
<feature type="region of interest" description="Disordered" evidence="9">
    <location>
        <begin position="1027"/>
        <end position="1058"/>
    </location>
</feature>
<keyword evidence="6" id="KW-0862">Zinc</keyword>
<keyword evidence="4" id="KW-0479">Metal-binding</keyword>
<feature type="domain" description="Post-SET" evidence="13">
    <location>
        <begin position="1466"/>
        <end position="1482"/>
    </location>
</feature>
<dbReference type="InterPro" id="IPR019786">
    <property type="entry name" value="Zinc_finger_PHD-type_CS"/>
</dbReference>
<feature type="compositionally biased region" description="Basic residues" evidence="9">
    <location>
        <begin position="442"/>
        <end position="457"/>
    </location>
</feature>
<keyword evidence="1" id="KW-0489">Methyltransferase</keyword>
<dbReference type="PROSITE" id="PS01359">
    <property type="entry name" value="ZF_PHD_1"/>
    <property type="match status" value="1"/>
</dbReference>
<dbReference type="SMART" id="SM00249">
    <property type="entry name" value="PHD"/>
    <property type="match status" value="2"/>
</dbReference>
<protein>
    <recommendedName>
        <fullName evidence="16">Histone-lysine N-methyltransferase</fullName>
    </recommendedName>
</protein>
<dbReference type="GO" id="GO:0008270">
    <property type="term" value="F:zinc ion binding"/>
    <property type="evidence" value="ECO:0007669"/>
    <property type="project" value="UniProtKB-KW"/>
</dbReference>
<sequence length="1484" mass="159475">MAPKDGGARKKEGGGGGRRNMDIRSFLKASHSQGGAGEGPSHASSPQGVTRKKVASLAEVHKMAEAAPPVQDPDSEWRKEVPRSSDKQATAAKRTTPAKRPIADVHKTSPDKENKAAKRTTPAKRPIADVLKTSPKAPSLAKDKKQETAKTNLPAASPPSAQTTKLSTHQQQQQQQQQQLPPAPQQQQPQAPPQQQQPRVVADESPAVADAVMTSNQNTEQDEKAAAEEEVEDPADALEAALRGYDPQKCTSFTEVPASEVSPRRAVGKRVQVIFDENLDSEAWYGGTVTSHDDETGMTTFQYDDGERETVALSELRVRYNLAPSESLADAMDAEDGALAYAPWCTEPLRIGVGEVVWQTIRGYPTWPARVVAPADALTFDVDHVTKLAEAALDSLDCFREGKAPSPFPLLVQFFGTHDWGIVRSAKELLDTRTCVEEKSLHRPKAAKGKKGGKPKRTGGAPFENAIKELAAYLRTGALPKASQPPDGSERLLAELADDGDDTAPEASAMGTPLAPRSYTPMPLAQGAQLLSVGRPHPYVRAFHDKTAVYTLGLAVARPLDGAPPLPAAPSLEQCLDGDLGDLDQTLCHLMEVLASESGRTPTFRVSCFVSYGKLCRAVARREQSAAEAERELADSIVEVEASESATGETDTDLAALVEAVKAGYAIRAPAPLDVGCLPLAVVVEESGNIQRSSGDSETTLTCQLQVSHSSSKETWLAAQEALVARAEEEKENAHGAKALRSSRKEKAAAKAKGAASSETKGTSGGGQVAKKPATLSGNQAFGLGYARTRKAIIRRIGDTATRERWLPLLMITSGEEQLEQSLAQLPPTMPSPPPKEGDRAVVGTADDRNGAPSATDATADALLHVEQWFLQSFELDTACRSTPTNALVHVPRVDRCDICRSDEEIDRSVIVQCAGCLLTVHTECYHIDISAYAMGSRPWLCEVCENRSRIPVSYARSTVGTLRDPPCALCPSIGGAYKVVSRASSESCARALAGKSATARRSEMFYKTRYVHSVCALYMPEVSFERNTKEEEEKQHATNPPTHDQIAKGNEPAPHIPPPLPATLDGMAPNVHVREELHGIEKVNKQRRELRCVVCQPEKRNDGDAADWPPAFPVVQCSFKKCYLGMHPLCAINHAEFAAEYVSARDVKVLQDCGVLGGESITRLEDGSCFVTMCRKHAPAFKTEMAKIHSADKTPATLPSKDQHSVEEMTKQLGGSLRDAPAAPDSQITAPTSKSARALSPRDPIPPVPRGAPKPSPVSYLVGPCATRRKRLQSHLASMASPILATSSCLIPASNSMAHDWNALRGLGPQLGGPSTLANTPRLELCQSLHASRITLVRSSIHGNGLACKVAVRRGELVVEYVGQLVRKSVSDLREFRSYDASNCVGASGTYVFGLPRSSYAESAHVDATFCGNAARLANHSCEPNCSSRIVDVGENSCRVALFALRDIAAFEELTYDYRMSSEAIDLVCRCGAPSCRGTVNVK</sequence>
<organism evidence="14 15">
    <name type="scientific">Pycnococcus provasolii</name>
    <dbReference type="NCBI Taxonomy" id="41880"/>
    <lineage>
        <taxon>Eukaryota</taxon>
        <taxon>Viridiplantae</taxon>
        <taxon>Chlorophyta</taxon>
        <taxon>Pseudoscourfieldiophyceae</taxon>
        <taxon>Pseudoscourfieldiales</taxon>
        <taxon>Pycnococcaceae</taxon>
        <taxon>Pycnococcus</taxon>
    </lineage>
</organism>
<dbReference type="InterPro" id="IPR003616">
    <property type="entry name" value="Post-SET_dom"/>
</dbReference>
<feature type="region of interest" description="Disordered" evidence="9">
    <location>
        <begin position="826"/>
        <end position="855"/>
    </location>
</feature>
<dbReference type="GO" id="GO:0006325">
    <property type="term" value="P:chromatin organization"/>
    <property type="evidence" value="ECO:0007669"/>
    <property type="project" value="UniProtKB-KW"/>
</dbReference>
<feature type="region of interest" description="Disordered" evidence="9">
    <location>
        <begin position="440"/>
        <end position="461"/>
    </location>
</feature>
<evidence type="ECO:0000259" key="11">
    <source>
        <dbReference type="PROSITE" id="PS50280"/>
    </source>
</evidence>
<proteinExistence type="predicted"/>
<feature type="compositionally biased region" description="Basic and acidic residues" evidence="9">
    <location>
        <begin position="75"/>
        <end position="86"/>
    </location>
</feature>
<feature type="region of interest" description="Disordered" evidence="9">
    <location>
        <begin position="1"/>
        <end position="233"/>
    </location>
</feature>
<evidence type="ECO:0008006" key="16">
    <source>
        <dbReference type="Google" id="ProtNLM"/>
    </source>
</evidence>
<dbReference type="InterPro" id="IPR046341">
    <property type="entry name" value="SET_dom_sf"/>
</dbReference>
<evidence type="ECO:0000259" key="12">
    <source>
        <dbReference type="PROSITE" id="PS50812"/>
    </source>
</evidence>
<comment type="caution">
    <text evidence="14">The sequence shown here is derived from an EMBL/GenBank/DDBJ whole genome shotgun (WGS) entry which is preliminary data.</text>
</comment>
<feature type="domain" description="PWWP" evidence="12">
    <location>
        <begin position="353"/>
        <end position="434"/>
    </location>
</feature>
<dbReference type="Gene3D" id="3.30.40.10">
    <property type="entry name" value="Zinc/RING finger domain, C3HC4 (zinc finger)"/>
    <property type="match status" value="1"/>
</dbReference>
<feature type="compositionally biased region" description="Basic and acidic residues" evidence="9">
    <location>
        <begin position="1"/>
        <end position="13"/>
    </location>
</feature>
<feature type="region of interest" description="Disordered" evidence="9">
    <location>
        <begin position="1193"/>
        <end position="1257"/>
    </location>
</feature>
<dbReference type="GO" id="GO:0006357">
    <property type="term" value="P:regulation of transcription by RNA polymerase II"/>
    <property type="evidence" value="ECO:0007669"/>
    <property type="project" value="TreeGrafter"/>
</dbReference>
<dbReference type="PROSITE" id="PS50868">
    <property type="entry name" value="POST_SET"/>
    <property type="match status" value="1"/>
</dbReference>
<keyword evidence="15" id="KW-1185">Reference proteome</keyword>
<dbReference type="PROSITE" id="PS50812">
    <property type="entry name" value="PWWP"/>
    <property type="match status" value="1"/>
</dbReference>
<feature type="compositionally biased region" description="Basic and acidic residues" evidence="9">
    <location>
        <begin position="836"/>
        <end position="850"/>
    </location>
</feature>
<dbReference type="InterPro" id="IPR011011">
    <property type="entry name" value="Znf_FYVE_PHD"/>
</dbReference>
<dbReference type="PANTHER" id="PTHR13793:SF140">
    <property type="entry name" value="HISTONE-LYSINE N-METHYLTRANSFERASE ATX2"/>
    <property type="match status" value="1"/>
</dbReference>
<keyword evidence="7" id="KW-0156">Chromatin regulator</keyword>
<dbReference type="Pfam" id="PF00855">
    <property type="entry name" value="PWWP"/>
    <property type="match status" value="1"/>
</dbReference>
<dbReference type="Gene3D" id="2.170.270.10">
    <property type="entry name" value="SET domain"/>
    <property type="match status" value="1"/>
</dbReference>
<evidence type="ECO:0000313" key="15">
    <source>
        <dbReference type="Proteomes" id="UP000660262"/>
    </source>
</evidence>
<evidence type="ECO:0000256" key="5">
    <source>
        <dbReference type="ARBA" id="ARBA00022771"/>
    </source>
</evidence>
<dbReference type="Gene3D" id="2.30.30.140">
    <property type="match status" value="2"/>
</dbReference>
<dbReference type="PROSITE" id="PS50016">
    <property type="entry name" value="ZF_PHD_2"/>
    <property type="match status" value="1"/>
</dbReference>
<keyword evidence="5 8" id="KW-0863">Zinc-finger</keyword>
<evidence type="ECO:0000256" key="1">
    <source>
        <dbReference type="ARBA" id="ARBA00022603"/>
    </source>
</evidence>
<feature type="compositionally biased region" description="Basic and acidic residues" evidence="9">
    <location>
        <begin position="1202"/>
        <end position="1211"/>
    </location>
</feature>
<evidence type="ECO:0000256" key="2">
    <source>
        <dbReference type="ARBA" id="ARBA00022679"/>
    </source>
</evidence>
<keyword evidence="3" id="KW-0949">S-adenosyl-L-methionine</keyword>
<evidence type="ECO:0000259" key="13">
    <source>
        <dbReference type="PROSITE" id="PS50868"/>
    </source>
</evidence>
<dbReference type="Pfam" id="PF00856">
    <property type="entry name" value="SET"/>
    <property type="match status" value="1"/>
</dbReference>
<reference evidence="14" key="1">
    <citation type="submission" date="2020-10" db="EMBL/GenBank/DDBJ databases">
        <title>Unveiling of a novel bifunctional photoreceptor, Dualchrome1, isolated from a cosmopolitan green alga.</title>
        <authorList>
            <person name="Suzuki S."/>
            <person name="Kawachi M."/>
        </authorList>
    </citation>
    <scope>NUCLEOTIDE SEQUENCE</scope>
    <source>
        <strain evidence="14">NIES 2893</strain>
    </source>
</reference>
<evidence type="ECO:0000256" key="9">
    <source>
        <dbReference type="SAM" id="MobiDB-lite"/>
    </source>
</evidence>
<evidence type="ECO:0000256" key="6">
    <source>
        <dbReference type="ARBA" id="ARBA00022833"/>
    </source>
</evidence>
<evidence type="ECO:0000313" key="14">
    <source>
        <dbReference type="EMBL" id="GHP08632.1"/>
    </source>
</evidence>
<feature type="compositionally biased region" description="Pro residues" evidence="9">
    <location>
        <begin position="1244"/>
        <end position="1257"/>
    </location>
</feature>
<evidence type="ECO:0000256" key="4">
    <source>
        <dbReference type="ARBA" id="ARBA00022723"/>
    </source>
</evidence>
<feature type="region of interest" description="Disordered" evidence="9">
    <location>
        <begin position="727"/>
        <end position="773"/>
    </location>
</feature>
<dbReference type="InterPro" id="IPR019787">
    <property type="entry name" value="Znf_PHD-finger"/>
</dbReference>
<evidence type="ECO:0000259" key="10">
    <source>
        <dbReference type="PROSITE" id="PS50016"/>
    </source>
</evidence>
<dbReference type="SUPFAM" id="SSF82199">
    <property type="entry name" value="SET domain"/>
    <property type="match status" value="1"/>
</dbReference>
<feature type="compositionally biased region" description="Basic and acidic residues" evidence="9">
    <location>
        <begin position="1027"/>
        <end position="1037"/>
    </location>
</feature>
<dbReference type="PROSITE" id="PS50280">
    <property type="entry name" value="SET"/>
    <property type="match status" value="1"/>
</dbReference>
<keyword evidence="2" id="KW-0808">Transferase</keyword>
<dbReference type="Proteomes" id="UP000660262">
    <property type="component" value="Unassembled WGS sequence"/>
</dbReference>
<accession>A0A830HNW8</accession>
<dbReference type="InterPro" id="IPR001214">
    <property type="entry name" value="SET_dom"/>
</dbReference>
<dbReference type="SUPFAM" id="SSF63748">
    <property type="entry name" value="Tudor/PWWP/MBT"/>
    <property type="match status" value="1"/>
</dbReference>
<dbReference type="Pfam" id="PF00628">
    <property type="entry name" value="PHD"/>
    <property type="match status" value="1"/>
</dbReference>
<feature type="compositionally biased region" description="Basic and acidic residues" evidence="9">
    <location>
        <begin position="101"/>
        <end position="116"/>
    </location>
</feature>
<feature type="domain" description="PHD-type" evidence="10">
    <location>
        <begin position="894"/>
        <end position="948"/>
    </location>
</feature>
<dbReference type="SMART" id="SM00317">
    <property type="entry name" value="SET"/>
    <property type="match status" value="1"/>
</dbReference>
<evidence type="ECO:0000256" key="7">
    <source>
        <dbReference type="ARBA" id="ARBA00022853"/>
    </source>
</evidence>
<dbReference type="GO" id="GO:0032259">
    <property type="term" value="P:methylation"/>
    <property type="evidence" value="ECO:0007669"/>
    <property type="project" value="UniProtKB-KW"/>
</dbReference>
<dbReference type="SUPFAM" id="SSF57903">
    <property type="entry name" value="FYVE/PHD zinc finger"/>
    <property type="match status" value="1"/>
</dbReference>
<feature type="compositionally biased region" description="Low complexity" evidence="9">
    <location>
        <begin position="751"/>
        <end position="762"/>
    </location>
</feature>
<dbReference type="InterPro" id="IPR013083">
    <property type="entry name" value="Znf_RING/FYVE/PHD"/>
</dbReference>
<name>A0A830HNW8_9CHLO</name>
<feature type="compositionally biased region" description="Polar residues" evidence="9">
    <location>
        <begin position="159"/>
        <end position="169"/>
    </location>
</feature>
<dbReference type="InterPro" id="IPR001965">
    <property type="entry name" value="Znf_PHD"/>
</dbReference>
<dbReference type="PANTHER" id="PTHR13793">
    <property type="entry name" value="PHD FINGER PROTEINS"/>
    <property type="match status" value="1"/>
</dbReference>
<feature type="domain" description="SET" evidence="11">
    <location>
        <begin position="1333"/>
        <end position="1460"/>
    </location>
</feature>
<evidence type="ECO:0000256" key="8">
    <source>
        <dbReference type="PROSITE-ProRule" id="PRU00146"/>
    </source>
</evidence>
<dbReference type="InterPro" id="IPR050701">
    <property type="entry name" value="Histone_Mod_Regulator"/>
</dbReference>
<dbReference type="InterPro" id="IPR000313">
    <property type="entry name" value="PWWP_dom"/>
</dbReference>
<dbReference type="EMBL" id="BNJQ01000021">
    <property type="protein sequence ID" value="GHP08632.1"/>
    <property type="molecule type" value="Genomic_DNA"/>
</dbReference>
<dbReference type="OrthoDB" id="308383at2759"/>
<gene>
    <name evidence="14" type="ORF">PPROV_000736900</name>
</gene>
<evidence type="ECO:0000256" key="3">
    <source>
        <dbReference type="ARBA" id="ARBA00022691"/>
    </source>
</evidence>
<dbReference type="GO" id="GO:0008168">
    <property type="term" value="F:methyltransferase activity"/>
    <property type="evidence" value="ECO:0007669"/>
    <property type="project" value="UniProtKB-KW"/>
</dbReference>